<feature type="region of interest" description="Disordered" evidence="1">
    <location>
        <begin position="141"/>
        <end position="173"/>
    </location>
</feature>
<sequence>MQSRILSVVAATYKVPRSTSSIRTWVLPDIQADLRRGLASARAGLTVDPVVTTGDPEDPDNVAKENTVEEHTDTDDTRRWKGTESVSTPKPPYACSRRLESTGVNQQPLVPTFLQKRSLATATPTPTTTIGGAISLEDLSCAGLDGSPWPKDKEKEQTDREEKQEDEQEYYKHHKASPLSEIKVGDTRKPITRATDGTADAGEEYVVGRDAIVWRPEQLDTAEEALLRAARIWKENAMLGDPDAPQSRVLRQLLRARGDSVPEYLFD</sequence>
<feature type="compositionally biased region" description="Basic and acidic residues" evidence="1">
    <location>
        <begin position="61"/>
        <end position="82"/>
    </location>
</feature>
<accession>A0AAW1XZA8</accession>
<dbReference type="PANTHER" id="PTHR35985">
    <property type="entry name" value="OS07G0675200 PROTEIN"/>
    <property type="match status" value="1"/>
</dbReference>
<feature type="compositionally biased region" description="Basic and acidic residues" evidence="1">
    <location>
        <begin position="150"/>
        <end position="163"/>
    </location>
</feature>
<evidence type="ECO:0000313" key="3">
    <source>
        <dbReference type="Proteomes" id="UP001457282"/>
    </source>
</evidence>
<dbReference type="EMBL" id="JBEDUW010000002">
    <property type="protein sequence ID" value="KAK9942271.1"/>
    <property type="molecule type" value="Genomic_DNA"/>
</dbReference>
<keyword evidence="3" id="KW-1185">Reference proteome</keyword>
<name>A0AAW1XZA8_RUBAR</name>
<reference evidence="2 3" key="1">
    <citation type="journal article" date="2023" name="G3 (Bethesda)">
        <title>A chromosome-length genome assembly and annotation of blackberry (Rubus argutus, cv. 'Hillquist').</title>
        <authorList>
            <person name="Bruna T."/>
            <person name="Aryal R."/>
            <person name="Dudchenko O."/>
            <person name="Sargent D.J."/>
            <person name="Mead D."/>
            <person name="Buti M."/>
            <person name="Cavallini A."/>
            <person name="Hytonen T."/>
            <person name="Andres J."/>
            <person name="Pham M."/>
            <person name="Weisz D."/>
            <person name="Mascagni F."/>
            <person name="Usai G."/>
            <person name="Natali L."/>
            <person name="Bassil N."/>
            <person name="Fernandez G.E."/>
            <person name="Lomsadze A."/>
            <person name="Armour M."/>
            <person name="Olukolu B."/>
            <person name="Poorten T."/>
            <person name="Britton C."/>
            <person name="Davik J."/>
            <person name="Ashrafi H."/>
            <person name="Aiden E.L."/>
            <person name="Borodovsky M."/>
            <person name="Worthington M."/>
        </authorList>
    </citation>
    <scope>NUCLEOTIDE SEQUENCE [LARGE SCALE GENOMIC DNA]</scope>
    <source>
        <strain evidence="2">PI 553951</strain>
    </source>
</reference>
<dbReference type="Proteomes" id="UP001457282">
    <property type="component" value="Unassembled WGS sequence"/>
</dbReference>
<proteinExistence type="predicted"/>
<dbReference type="AlphaFoldDB" id="A0AAW1XZA8"/>
<organism evidence="2 3">
    <name type="scientific">Rubus argutus</name>
    <name type="common">Southern blackberry</name>
    <dbReference type="NCBI Taxonomy" id="59490"/>
    <lineage>
        <taxon>Eukaryota</taxon>
        <taxon>Viridiplantae</taxon>
        <taxon>Streptophyta</taxon>
        <taxon>Embryophyta</taxon>
        <taxon>Tracheophyta</taxon>
        <taxon>Spermatophyta</taxon>
        <taxon>Magnoliopsida</taxon>
        <taxon>eudicotyledons</taxon>
        <taxon>Gunneridae</taxon>
        <taxon>Pentapetalae</taxon>
        <taxon>rosids</taxon>
        <taxon>fabids</taxon>
        <taxon>Rosales</taxon>
        <taxon>Rosaceae</taxon>
        <taxon>Rosoideae</taxon>
        <taxon>Rosoideae incertae sedis</taxon>
        <taxon>Rubus</taxon>
    </lineage>
</organism>
<comment type="caution">
    <text evidence="2">The sequence shown here is derived from an EMBL/GenBank/DDBJ whole genome shotgun (WGS) entry which is preliminary data.</text>
</comment>
<dbReference type="PANTHER" id="PTHR35985:SF1">
    <property type="entry name" value="OS07G0675200 PROTEIN"/>
    <property type="match status" value="1"/>
</dbReference>
<gene>
    <name evidence="2" type="ORF">M0R45_007946</name>
</gene>
<protein>
    <submittedName>
        <fullName evidence="2">Uncharacterized protein</fullName>
    </submittedName>
</protein>
<evidence type="ECO:0000256" key="1">
    <source>
        <dbReference type="SAM" id="MobiDB-lite"/>
    </source>
</evidence>
<feature type="region of interest" description="Disordered" evidence="1">
    <location>
        <begin position="49"/>
        <end position="94"/>
    </location>
</feature>
<evidence type="ECO:0000313" key="2">
    <source>
        <dbReference type="EMBL" id="KAK9942271.1"/>
    </source>
</evidence>